<sequence>MTKGTGWRGSHRRIGLVCLKETTHRCLVGNQFFFWGGDFCLEFASHVGGRNTTGWARGLKERMFLHMNGPDIDHFWAITCAQYFPSRQRSALNVAHDLLLQTYALSYALLKNEPPVTHYPLRSRQ</sequence>
<proteinExistence type="predicted"/>
<dbReference type="Proteomes" id="UP000217790">
    <property type="component" value="Unassembled WGS sequence"/>
</dbReference>
<accession>A0A2H3CLS3</accession>
<keyword evidence="2" id="KW-1185">Reference proteome</keyword>
<name>A0A2H3CLS3_ARMGA</name>
<dbReference type="OrthoDB" id="10675340at2759"/>
<evidence type="ECO:0000313" key="2">
    <source>
        <dbReference type="Proteomes" id="UP000217790"/>
    </source>
</evidence>
<dbReference type="EMBL" id="KZ293701">
    <property type="protein sequence ID" value="PBK84011.1"/>
    <property type="molecule type" value="Genomic_DNA"/>
</dbReference>
<organism evidence="1 2">
    <name type="scientific">Armillaria gallica</name>
    <name type="common">Bulbous honey fungus</name>
    <name type="synonym">Armillaria bulbosa</name>
    <dbReference type="NCBI Taxonomy" id="47427"/>
    <lineage>
        <taxon>Eukaryota</taxon>
        <taxon>Fungi</taxon>
        <taxon>Dikarya</taxon>
        <taxon>Basidiomycota</taxon>
        <taxon>Agaricomycotina</taxon>
        <taxon>Agaricomycetes</taxon>
        <taxon>Agaricomycetidae</taxon>
        <taxon>Agaricales</taxon>
        <taxon>Marasmiineae</taxon>
        <taxon>Physalacriaceae</taxon>
        <taxon>Armillaria</taxon>
    </lineage>
</organism>
<dbReference type="AlphaFoldDB" id="A0A2H3CLS3"/>
<protein>
    <submittedName>
        <fullName evidence="1">Uncharacterized protein</fullName>
    </submittedName>
</protein>
<evidence type="ECO:0000313" key="1">
    <source>
        <dbReference type="EMBL" id="PBK84011.1"/>
    </source>
</evidence>
<reference evidence="2" key="1">
    <citation type="journal article" date="2017" name="Nat. Ecol. Evol.">
        <title>Genome expansion and lineage-specific genetic innovations in the forest pathogenic fungi Armillaria.</title>
        <authorList>
            <person name="Sipos G."/>
            <person name="Prasanna A.N."/>
            <person name="Walter M.C."/>
            <person name="O'Connor E."/>
            <person name="Balint B."/>
            <person name="Krizsan K."/>
            <person name="Kiss B."/>
            <person name="Hess J."/>
            <person name="Varga T."/>
            <person name="Slot J."/>
            <person name="Riley R."/>
            <person name="Boka B."/>
            <person name="Rigling D."/>
            <person name="Barry K."/>
            <person name="Lee J."/>
            <person name="Mihaltcheva S."/>
            <person name="LaButti K."/>
            <person name="Lipzen A."/>
            <person name="Waldron R."/>
            <person name="Moloney N.M."/>
            <person name="Sperisen C."/>
            <person name="Kredics L."/>
            <person name="Vagvoelgyi C."/>
            <person name="Patrignani A."/>
            <person name="Fitzpatrick D."/>
            <person name="Nagy I."/>
            <person name="Doyle S."/>
            <person name="Anderson J.B."/>
            <person name="Grigoriev I.V."/>
            <person name="Gueldener U."/>
            <person name="Muensterkoetter M."/>
            <person name="Nagy L.G."/>
        </authorList>
    </citation>
    <scope>NUCLEOTIDE SEQUENCE [LARGE SCALE GENOMIC DNA]</scope>
    <source>
        <strain evidence="2">Ar21-2</strain>
    </source>
</reference>
<gene>
    <name evidence="1" type="ORF">ARMGADRAFT_615707</name>
</gene>
<dbReference type="InParanoid" id="A0A2H3CLS3"/>